<dbReference type="STRING" id="8022.A0A060W4X9"/>
<evidence type="ECO:0000313" key="3">
    <source>
        <dbReference type="EMBL" id="CDQ62333.1"/>
    </source>
</evidence>
<dbReference type="GO" id="GO:0031267">
    <property type="term" value="F:small GTPase binding"/>
    <property type="evidence" value="ECO:0007669"/>
    <property type="project" value="TreeGrafter"/>
</dbReference>
<evidence type="ECO:0000256" key="1">
    <source>
        <dbReference type="SAM" id="Coils"/>
    </source>
</evidence>
<dbReference type="PROSITE" id="PS50086">
    <property type="entry name" value="TBC_RABGAP"/>
    <property type="match status" value="1"/>
</dbReference>
<evidence type="ECO:0000259" key="2">
    <source>
        <dbReference type="PROSITE" id="PS50086"/>
    </source>
</evidence>
<dbReference type="PaxDb" id="8022-A0A060W4X9"/>
<dbReference type="EMBL" id="FR904405">
    <property type="protein sequence ID" value="CDQ62333.1"/>
    <property type="molecule type" value="Genomic_DNA"/>
</dbReference>
<dbReference type="Gene3D" id="1.10.472.80">
    <property type="entry name" value="Ypt/Rab-GAP domain of gyp1p, domain 3"/>
    <property type="match status" value="1"/>
</dbReference>
<accession>A0A060W4X9</accession>
<evidence type="ECO:0000313" key="4">
    <source>
        <dbReference type="Proteomes" id="UP000193380"/>
    </source>
</evidence>
<keyword evidence="1" id="KW-0175">Coiled coil</keyword>
<reference evidence="3" key="2">
    <citation type="submission" date="2014-03" db="EMBL/GenBank/DDBJ databases">
        <authorList>
            <person name="Genoscope - CEA"/>
        </authorList>
    </citation>
    <scope>NUCLEOTIDE SEQUENCE</scope>
</reference>
<dbReference type="PANTHER" id="PTHR47219:SF20">
    <property type="entry name" value="TBC1 DOMAIN FAMILY MEMBER 2B"/>
    <property type="match status" value="1"/>
</dbReference>
<proteinExistence type="predicted"/>
<protein>
    <recommendedName>
        <fullName evidence="2">Rab-GAP TBC domain-containing protein</fullName>
    </recommendedName>
</protein>
<organism evidence="3 4">
    <name type="scientific">Oncorhynchus mykiss</name>
    <name type="common">Rainbow trout</name>
    <name type="synonym">Salmo gairdneri</name>
    <dbReference type="NCBI Taxonomy" id="8022"/>
    <lineage>
        <taxon>Eukaryota</taxon>
        <taxon>Metazoa</taxon>
        <taxon>Chordata</taxon>
        <taxon>Craniata</taxon>
        <taxon>Vertebrata</taxon>
        <taxon>Euteleostomi</taxon>
        <taxon>Actinopterygii</taxon>
        <taxon>Neopterygii</taxon>
        <taxon>Teleostei</taxon>
        <taxon>Protacanthopterygii</taxon>
        <taxon>Salmoniformes</taxon>
        <taxon>Salmonidae</taxon>
        <taxon>Salmoninae</taxon>
        <taxon>Oncorhynchus</taxon>
    </lineage>
</organism>
<dbReference type="AlphaFoldDB" id="A0A060W4X9"/>
<reference evidence="3" key="1">
    <citation type="journal article" date="2014" name="Nat. Commun.">
        <title>The rainbow trout genome provides novel insights into evolution after whole-genome duplication in vertebrates.</title>
        <authorList>
            <person name="Berthelot C."/>
            <person name="Brunet F."/>
            <person name="Chalopin D."/>
            <person name="Juanchich A."/>
            <person name="Bernard M."/>
            <person name="Noel B."/>
            <person name="Bento P."/>
            <person name="Da Silva C."/>
            <person name="Labadie K."/>
            <person name="Alberti A."/>
            <person name="Aury J.M."/>
            <person name="Louis A."/>
            <person name="Dehais P."/>
            <person name="Bardou P."/>
            <person name="Montfort J."/>
            <person name="Klopp C."/>
            <person name="Cabau C."/>
            <person name="Gaspin C."/>
            <person name="Thorgaard G.H."/>
            <person name="Boussaha M."/>
            <person name="Quillet E."/>
            <person name="Guyomard R."/>
            <person name="Galiana D."/>
            <person name="Bobe J."/>
            <person name="Volff J.N."/>
            <person name="Genet C."/>
            <person name="Wincker P."/>
            <person name="Jaillon O."/>
            <person name="Roest Crollius H."/>
            <person name="Guiguen Y."/>
        </authorList>
    </citation>
    <scope>NUCLEOTIDE SEQUENCE [LARGE SCALE GENOMIC DNA]</scope>
</reference>
<feature type="domain" description="Rab-GAP TBC" evidence="2">
    <location>
        <begin position="1"/>
        <end position="84"/>
    </location>
</feature>
<dbReference type="InterPro" id="IPR035969">
    <property type="entry name" value="Rab-GAP_TBC_sf"/>
</dbReference>
<gene>
    <name evidence="3" type="ORF">GSONMT00066939001</name>
</gene>
<dbReference type="InterPro" id="IPR000195">
    <property type="entry name" value="Rab-GAP-TBC_dom"/>
</dbReference>
<dbReference type="Proteomes" id="UP000193380">
    <property type="component" value="Unassembled WGS sequence"/>
</dbReference>
<feature type="coiled-coil region" evidence="1">
    <location>
        <begin position="146"/>
        <end position="173"/>
    </location>
</feature>
<dbReference type="Pfam" id="PF00566">
    <property type="entry name" value="RabGAP-TBC"/>
    <property type="match status" value="1"/>
</dbReference>
<dbReference type="InterPro" id="IPR050302">
    <property type="entry name" value="Rab_GAP_TBC_domain"/>
</dbReference>
<dbReference type="GO" id="GO:0005096">
    <property type="term" value="F:GTPase activator activity"/>
    <property type="evidence" value="ECO:0007669"/>
    <property type="project" value="TreeGrafter"/>
</dbReference>
<sequence length="196" mass="23191">MPQDYYTKTLISSQWDVVCVWMLQADQCVLKDFMAEKIPRLAAHFEEHSVDVSLITFNWFLVVFVESLPSDILLRVWDAFLYEGTKVIFRYALALFKYKEEDILKIHDSGEIYQYLRFFAKTISDGRKLTNIAFSDMNPFPMKLLRNRRALHLERLQGELRELEAQQREFVTESAQRKDLDTILVSEDDEELYSIS</sequence>
<dbReference type="FunFam" id="1.10.472.80:FF:000018">
    <property type="entry name" value="TBC1 domain family member 2B"/>
    <property type="match status" value="1"/>
</dbReference>
<dbReference type="SUPFAM" id="SSF47923">
    <property type="entry name" value="Ypt/Rab-GAP domain of gyp1p"/>
    <property type="match status" value="1"/>
</dbReference>
<name>A0A060W4X9_ONCMY</name>
<dbReference type="PANTHER" id="PTHR47219">
    <property type="entry name" value="RAB GTPASE-ACTIVATING PROTEIN 1-LIKE"/>
    <property type="match status" value="1"/>
</dbReference>